<dbReference type="Proteomes" id="UP000005090">
    <property type="component" value="Chromosome"/>
</dbReference>
<keyword evidence="9" id="KW-0966">Cell projection</keyword>
<organism evidence="9 10">
    <name type="scientific">Methylomicrobium album BG8</name>
    <dbReference type="NCBI Taxonomy" id="686340"/>
    <lineage>
        <taxon>Bacteria</taxon>
        <taxon>Pseudomonadati</taxon>
        <taxon>Pseudomonadota</taxon>
        <taxon>Gammaproteobacteria</taxon>
        <taxon>Methylococcales</taxon>
        <taxon>Methylococcaceae</taxon>
        <taxon>Methylomicrobium</taxon>
    </lineage>
</organism>
<dbReference type="GO" id="GO:0045893">
    <property type="term" value="P:positive regulation of DNA-templated transcription"/>
    <property type="evidence" value="ECO:0007669"/>
    <property type="project" value="InterPro"/>
</dbReference>
<evidence type="ECO:0000256" key="4">
    <source>
        <dbReference type="ARBA" id="ARBA00022833"/>
    </source>
</evidence>
<reference evidence="9 10" key="1">
    <citation type="journal article" date="2013" name="Genome Announc.">
        <title>Genome Sequence of the Obligate Gammaproteobacterial Methanotroph Methylomicrobium album Strain BG8.</title>
        <authorList>
            <person name="Kits K.D."/>
            <person name="Kalyuzhnaya M.G."/>
            <person name="Klotz M.G."/>
            <person name="Jetten M.S."/>
            <person name="Op den Camp H.J."/>
            <person name="Vuilleumier S."/>
            <person name="Bringel F."/>
            <person name="Dispirito A.A."/>
            <person name="Murrell J.C."/>
            <person name="Bruce D."/>
            <person name="Cheng J.F."/>
            <person name="Copeland A."/>
            <person name="Goodwin L."/>
            <person name="Hauser L."/>
            <person name="Lajus A."/>
            <person name="Land M.L."/>
            <person name="Lapidus A."/>
            <person name="Lucas S."/>
            <person name="Medigue C."/>
            <person name="Pitluck S."/>
            <person name="Woyke T."/>
            <person name="Zeytun A."/>
            <person name="Stein L.Y."/>
        </authorList>
    </citation>
    <scope>NUCLEOTIDE SEQUENCE [LARGE SCALE GENOMIC DNA]</scope>
    <source>
        <strain evidence="9 10">BG8</strain>
    </source>
</reference>
<keyword evidence="5" id="KW-0805">Transcription regulation</keyword>
<dbReference type="GO" id="GO:0046872">
    <property type="term" value="F:metal ion binding"/>
    <property type="evidence" value="ECO:0007669"/>
    <property type="project" value="UniProtKB-KW"/>
</dbReference>
<dbReference type="GO" id="GO:1902208">
    <property type="term" value="P:regulation of bacterial-type flagellum assembly"/>
    <property type="evidence" value="ECO:0007669"/>
    <property type="project" value="InterPro"/>
</dbReference>
<keyword evidence="8" id="KW-0804">Transcription</keyword>
<keyword evidence="9" id="KW-0282">Flagellum</keyword>
<name>H8GP06_METAL</name>
<keyword evidence="3" id="KW-1005">Bacterial flagellum biogenesis</keyword>
<dbReference type="HOGENOM" id="CLU_1446101_0_0_6"/>
<dbReference type="STRING" id="686340.Metal_0580"/>
<dbReference type="GO" id="GO:0044781">
    <property type="term" value="P:bacterial-type flagellum organization"/>
    <property type="evidence" value="ECO:0007669"/>
    <property type="project" value="UniProtKB-KW"/>
</dbReference>
<dbReference type="InterPro" id="IPR007944">
    <property type="entry name" value="FlhC"/>
</dbReference>
<keyword evidence="10" id="KW-1185">Reference proteome</keyword>
<evidence type="ECO:0000256" key="3">
    <source>
        <dbReference type="ARBA" id="ARBA00022795"/>
    </source>
</evidence>
<evidence type="ECO:0000313" key="9">
    <source>
        <dbReference type="EMBL" id="EIC28428.1"/>
    </source>
</evidence>
<dbReference type="eggNOG" id="ENOG502ZBG4">
    <property type="taxonomic scope" value="Bacteria"/>
</dbReference>
<keyword evidence="6" id="KW-0238">DNA-binding</keyword>
<protein>
    <submittedName>
        <fullName evidence="9">Flagellar transcriptional activator (FlhC)</fullName>
    </submittedName>
</protein>
<dbReference type="SUPFAM" id="SSF160930">
    <property type="entry name" value="FlhC-like"/>
    <property type="match status" value="1"/>
</dbReference>
<evidence type="ECO:0000256" key="5">
    <source>
        <dbReference type="ARBA" id="ARBA00023015"/>
    </source>
</evidence>
<gene>
    <name evidence="9" type="ORF">Metal_0580</name>
</gene>
<keyword evidence="9" id="KW-0969">Cilium</keyword>
<evidence type="ECO:0000256" key="6">
    <source>
        <dbReference type="ARBA" id="ARBA00023125"/>
    </source>
</evidence>
<dbReference type="GO" id="GO:0003677">
    <property type="term" value="F:DNA binding"/>
    <property type="evidence" value="ECO:0007669"/>
    <property type="project" value="UniProtKB-KW"/>
</dbReference>
<evidence type="ECO:0000256" key="2">
    <source>
        <dbReference type="ARBA" id="ARBA00022723"/>
    </source>
</evidence>
<dbReference type="EMBL" id="CM001475">
    <property type="protein sequence ID" value="EIC28428.1"/>
    <property type="molecule type" value="Genomic_DNA"/>
</dbReference>
<dbReference type="AlphaFoldDB" id="H8GP06"/>
<evidence type="ECO:0000256" key="7">
    <source>
        <dbReference type="ARBA" id="ARBA00023159"/>
    </source>
</evidence>
<dbReference type="RefSeq" id="WP_005369447.1">
    <property type="nucleotide sequence ID" value="NZ_CM001475.1"/>
</dbReference>
<keyword evidence="2" id="KW-0479">Metal-binding</keyword>
<dbReference type="Pfam" id="PF05280">
    <property type="entry name" value="FlhC"/>
    <property type="match status" value="1"/>
</dbReference>
<proteinExistence type="predicted"/>
<keyword evidence="4" id="KW-0862">Zinc</keyword>
<keyword evidence="1" id="KW-0963">Cytoplasm</keyword>
<accession>H8GP06</accession>
<evidence type="ECO:0000313" key="10">
    <source>
        <dbReference type="Proteomes" id="UP000005090"/>
    </source>
</evidence>
<evidence type="ECO:0000256" key="1">
    <source>
        <dbReference type="ARBA" id="ARBA00022490"/>
    </source>
</evidence>
<keyword evidence="7" id="KW-0010">Activator</keyword>
<evidence type="ECO:0000256" key="8">
    <source>
        <dbReference type="ARBA" id="ARBA00023163"/>
    </source>
</evidence>
<sequence length="187" mass="21318">MIAEGLSYEDQLQNYQLAYQLLKRKLRTSYVSQLIKSISLPEIRDIHRSIHQGESPSSGLLPAIEAIPQVRESMLYISLFASLYRSASQIDIRAEMDVSAIIFAWDFFCETFPNHVRERRPYGKVRPANFSEAWVVAQALKIGLAAVHYCKSCHGDHIVIYNSKFSPTCQICVIDQLRKRGNTPGLR</sequence>